<gene>
    <name evidence="4" type="ORF">TM35_000441090</name>
</gene>
<dbReference type="InterPro" id="IPR052980">
    <property type="entry name" value="Crinkler_effector"/>
</dbReference>
<dbReference type="VEuPathDB" id="TriTrypDB:TM35_000441090"/>
<reference evidence="4 5" key="1">
    <citation type="submission" date="2017-03" db="EMBL/GenBank/DDBJ databases">
        <title>An alternative strategy for trypanosome survival in the mammalian bloodstream revealed through genome and transcriptome analysis of the ubiquitous bovine parasite Trypanosoma (Megatrypanum) theileri.</title>
        <authorList>
            <person name="Kelly S."/>
            <person name="Ivens A."/>
            <person name="Mott A."/>
            <person name="O'Neill E."/>
            <person name="Emms D."/>
            <person name="Macleod O."/>
            <person name="Voorheis P."/>
            <person name="Matthews J."/>
            <person name="Matthews K."/>
            <person name="Carrington M."/>
        </authorList>
    </citation>
    <scope>NUCLEOTIDE SEQUENCE [LARGE SCALE GENOMIC DNA]</scope>
    <source>
        <strain evidence="4">Edinburgh</strain>
    </source>
</reference>
<accession>A0A1X0NJ11</accession>
<organism evidence="4 5">
    <name type="scientific">Trypanosoma theileri</name>
    <dbReference type="NCBI Taxonomy" id="67003"/>
    <lineage>
        <taxon>Eukaryota</taxon>
        <taxon>Discoba</taxon>
        <taxon>Euglenozoa</taxon>
        <taxon>Kinetoplastea</taxon>
        <taxon>Metakinetoplastina</taxon>
        <taxon>Trypanosomatida</taxon>
        <taxon>Trypanosomatidae</taxon>
        <taxon>Trypanosoma</taxon>
    </lineage>
</organism>
<keyword evidence="5" id="KW-1185">Reference proteome</keyword>
<dbReference type="InterPro" id="IPR046836">
    <property type="entry name" value="RHS_C"/>
</dbReference>
<dbReference type="STRING" id="67003.A0A1X0NJ11"/>
<dbReference type="Pfam" id="PF24466">
    <property type="entry name" value="DUF7578"/>
    <property type="match status" value="1"/>
</dbReference>
<evidence type="ECO:0000259" key="2">
    <source>
        <dbReference type="Pfam" id="PF20445"/>
    </source>
</evidence>
<evidence type="ECO:0000259" key="1">
    <source>
        <dbReference type="Pfam" id="PF07999"/>
    </source>
</evidence>
<dbReference type="InterPro" id="IPR056000">
    <property type="entry name" value="DUF7578"/>
</dbReference>
<dbReference type="GeneID" id="39989898"/>
<dbReference type="OrthoDB" id="251324at2759"/>
<feature type="domain" description="Retrotransposon hot spot protein N-terminal" evidence="2">
    <location>
        <begin position="197"/>
        <end position="300"/>
    </location>
</feature>
<dbReference type="NCBIfam" id="TIGR01631">
    <property type="entry name" value="Trypano_RHS"/>
    <property type="match status" value="1"/>
</dbReference>
<dbReference type="Pfam" id="PF20445">
    <property type="entry name" value="RHS_N"/>
    <property type="match status" value="1"/>
</dbReference>
<dbReference type="EMBL" id="NBCO01000044">
    <property type="protein sequence ID" value="ORC84453.1"/>
    <property type="molecule type" value="Genomic_DNA"/>
</dbReference>
<evidence type="ECO:0000313" key="4">
    <source>
        <dbReference type="EMBL" id="ORC84453.1"/>
    </source>
</evidence>
<dbReference type="InterPro" id="IPR006518">
    <property type="entry name" value="Trypano_RHS"/>
</dbReference>
<dbReference type="AlphaFoldDB" id="A0A1X0NJ11"/>
<protein>
    <submittedName>
        <fullName evidence="4">Retrotransposon hot spot (RHS) protein</fullName>
    </submittedName>
</protein>
<name>A0A1X0NJ11_9TRYP</name>
<proteinExistence type="predicted"/>
<dbReference type="PANTHER" id="PTHR33129">
    <property type="entry name" value="PROTEIN KINASE DOMAIN-CONTAINING PROTEIN-RELATED"/>
    <property type="match status" value="1"/>
</dbReference>
<dbReference type="InterPro" id="IPR046835">
    <property type="entry name" value="RHS_N"/>
</dbReference>
<evidence type="ECO:0000313" key="5">
    <source>
        <dbReference type="Proteomes" id="UP000192257"/>
    </source>
</evidence>
<dbReference type="PANTHER" id="PTHR33129:SF3">
    <property type="entry name" value="HOT SPOT (RHS) PROTEIN, PUTATIVE-RELATED"/>
    <property type="match status" value="1"/>
</dbReference>
<dbReference type="Pfam" id="PF07999">
    <property type="entry name" value="RHSP"/>
    <property type="match status" value="1"/>
</dbReference>
<evidence type="ECO:0000259" key="3">
    <source>
        <dbReference type="Pfam" id="PF24466"/>
    </source>
</evidence>
<feature type="domain" description="Retrotransposon hot spot protein,C-terminal" evidence="1">
    <location>
        <begin position="310"/>
        <end position="609"/>
    </location>
</feature>
<dbReference type="RefSeq" id="XP_028878519.1">
    <property type="nucleotide sequence ID" value="XM_029030118.1"/>
</dbReference>
<feature type="domain" description="DUF7578" evidence="3">
    <location>
        <begin position="73"/>
        <end position="132"/>
    </location>
</feature>
<comment type="caution">
    <text evidence="4">The sequence shown here is derived from an EMBL/GenBank/DDBJ whole genome shotgun (WGS) entry which is preliminary data.</text>
</comment>
<sequence length="770" mass="88455">MLASQGGRLFKKMNLYSTNSIISSFFIRHHFSIRSFHNSKVSLFNQPPAVRGRVEVVPQPKWTLNSRVREILVETPKLNDFLRNNVGGRGVVDSNENVTMEAFIIEPDTYIQGKKLRDHIIALPAYKKIKEDMGILREVANNLEKAGVYYLHQWDKFKYKKRIPFMARGKLDGALNIAKEKGFVSQDATPLVIEGVYESVYNATWHYVQGVGGRGFGMRVKKGHPPQPWTDGEVLCCPILPFSEKSEDGRLEMMVLTSEKGWPCTEFSMRRSCDIYVNREVMRVWHKILKNLDECFGKRVHAGKELIPYVLIGTPGIGKSFAAGSFLLYQLLHYNAKELPVIAYFIRGGAYLFENDSEGGKVTWYENEEMAVSVVENFFKQGKENKEKRGYIIYDVDEESRGPPKRLPPSGWGMIVITPPNAEKYKGWKNQKGAEWIVLDCPFLIDIKAMCTWEKRNQSDEFEYYWEKIKERVNDIGPLPRYIFDGNAYEERCSEVESALRGISKSNVSEYEKIMKLKGEWNDQSPSHKLLKICRQIDEDDRDNMKIRTITDELFDAIITHVGRFYQTPDPTSRHFFRGASDLGLFEEVGAMALLNGDFVAALAARMKIIQPPGGREGQPSVLQGRWSAPYPHTGYLFFPMDNKEGKREIEINKLYFHSHEFPLVKGFYIVIPPRGRTRLIGIRSVTAESREITAIAVADFKKQLESSFSGWAGVADIITWEIIFFHPQGGRQDGKWQKCTLSKSGKYSHEQQNDIIKFWNEKVNQYRVN</sequence>
<dbReference type="Proteomes" id="UP000192257">
    <property type="component" value="Unassembled WGS sequence"/>
</dbReference>